<keyword evidence="2" id="KW-0808">Transferase</keyword>
<dbReference type="Gene3D" id="2.60.120.10">
    <property type="entry name" value="Jelly Rolls"/>
    <property type="match status" value="1"/>
</dbReference>
<evidence type="ECO:0000259" key="1">
    <source>
        <dbReference type="PROSITE" id="PS50042"/>
    </source>
</evidence>
<sequence length="217" mass="24646">MNLFGARGKNANIGSKMSSMAVSIDALQQLLQQLNGIAAADLTPLFAITRQVKLEAGETYIREGDTSRKLAWLQQGIIRAYAVRHNGDEATLFLRWEGQFIASHDTIIRQQSSRFIYRALEDTVMVEIDYNQLDGLLRDNTRLEPLRSYFLQMMLAEALDTIEAFVTLSPEERYLQLLESRGDIVNRVPDKYIASMLGVTPVSLSRIRKRIHSRGKQ</sequence>
<dbReference type="SUPFAM" id="SSF51206">
    <property type="entry name" value="cAMP-binding domain-like"/>
    <property type="match status" value="1"/>
</dbReference>
<dbReference type="AlphaFoldDB" id="A0A1T4TBZ1"/>
<reference evidence="3" key="1">
    <citation type="submission" date="2017-02" db="EMBL/GenBank/DDBJ databases">
        <authorList>
            <person name="Varghese N."/>
            <person name="Submissions S."/>
        </authorList>
    </citation>
    <scope>NUCLEOTIDE SEQUENCE [LARGE SCALE GENOMIC DNA]</scope>
    <source>
        <strain evidence="3">DSM 22224</strain>
    </source>
</reference>
<dbReference type="Pfam" id="PF00027">
    <property type="entry name" value="cNMP_binding"/>
    <property type="match status" value="1"/>
</dbReference>
<dbReference type="STRING" id="634771.SAMN04488128_104366"/>
<gene>
    <name evidence="2" type="ORF">SAMN04488128_104366</name>
</gene>
<dbReference type="InterPro" id="IPR014710">
    <property type="entry name" value="RmlC-like_jellyroll"/>
</dbReference>
<feature type="domain" description="Cyclic nucleotide-binding" evidence="1">
    <location>
        <begin position="33"/>
        <end position="137"/>
    </location>
</feature>
<proteinExistence type="predicted"/>
<dbReference type="Proteomes" id="UP000190367">
    <property type="component" value="Unassembled WGS sequence"/>
</dbReference>
<dbReference type="InterPro" id="IPR018490">
    <property type="entry name" value="cNMP-bd_dom_sf"/>
</dbReference>
<dbReference type="PROSITE" id="PS50042">
    <property type="entry name" value="CNMP_BINDING_3"/>
    <property type="match status" value="1"/>
</dbReference>
<dbReference type="CDD" id="cd00038">
    <property type="entry name" value="CAP_ED"/>
    <property type="match status" value="1"/>
</dbReference>
<evidence type="ECO:0000313" key="2">
    <source>
        <dbReference type="EMBL" id="SKA37943.1"/>
    </source>
</evidence>
<protein>
    <submittedName>
        <fullName evidence="2">cAMP-binding domain of CRP or a regulatory subunit of cAMP-dependent protein kinases</fullName>
    </submittedName>
</protein>
<evidence type="ECO:0000313" key="3">
    <source>
        <dbReference type="Proteomes" id="UP000190367"/>
    </source>
</evidence>
<name>A0A1T4TBZ1_9BACT</name>
<keyword evidence="3" id="KW-1185">Reference proteome</keyword>
<keyword evidence="2" id="KW-0418">Kinase</keyword>
<dbReference type="InterPro" id="IPR000595">
    <property type="entry name" value="cNMP-bd_dom"/>
</dbReference>
<accession>A0A1T4TBZ1</accession>
<dbReference type="EMBL" id="FUWZ01000004">
    <property type="protein sequence ID" value="SKA37943.1"/>
    <property type="molecule type" value="Genomic_DNA"/>
</dbReference>
<organism evidence="2 3">
    <name type="scientific">Chitinophaga eiseniae</name>
    <dbReference type="NCBI Taxonomy" id="634771"/>
    <lineage>
        <taxon>Bacteria</taxon>
        <taxon>Pseudomonadati</taxon>
        <taxon>Bacteroidota</taxon>
        <taxon>Chitinophagia</taxon>
        <taxon>Chitinophagales</taxon>
        <taxon>Chitinophagaceae</taxon>
        <taxon>Chitinophaga</taxon>
    </lineage>
</organism>
<dbReference type="GO" id="GO:0016301">
    <property type="term" value="F:kinase activity"/>
    <property type="evidence" value="ECO:0007669"/>
    <property type="project" value="UniProtKB-KW"/>
</dbReference>